<proteinExistence type="predicted"/>
<evidence type="ECO:0000313" key="8">
    <source>
        <dbReference type="Proteomes" id="UP000694941"/>
    </source>
</evidence>
<feature type="region of interest" description="Disordered" evidence="6">
    <location>
        <begin position="364"/>
        <end position="414"/>
    </location>
</feature>
<dbReference type="Pfam" id="PF04592">
    <property type="entry name" value="SelP_N"/>
    <property type="match status" value="1"/>
</dbReference>
<evidence type="ECO:0000256" key="1">
    <source>
        <dbReference type="ARBA" id="ARBA00004613"/>
    </source>
</evidence>
<evidence type="ECO:0000259" key="7">
    <source>
        <dbReference type="Pfam" id="PF04592"/>
    </source>
</evidence>
<feature type="compositionally biased region" description="Basic residues" evidence="6">
    <location>
        <begin position="398"/>
        <end position="414"/>
    </location>
</feature>
<feature type="region of interest" description="Disordered" evidence="6">
    <location>
        <begin position="273"/>
        <end position="296"/>
    </location>
</feature>
<name>A0ABM1BLL5_LIMPO</name>
<reference evidence="9 10" key="1">
    <citation type="submission" date="2025-05" db="UniProtKB">
        <authorList>
            <consortium name="RefSeq"/>
        </authorList>
    </citation>
    <scope>IDENTIFICATION</scope>
    <source>
        <tissue evidence="9 10">Muscle</tissue>
    </source>
</reference>
<keyword evidence="5" id="KW-0325">Glycoprotein</keyword>
<feature type="domain" description="Selenoprotein P N-terminal" evidence="7">
    <location>
        <begin position="10"/>
        <end position="132"/>
    </location>
</feature>
<dbReference type="Proteomes" id="UP000694941">
    <property type="component" value="Unplaced"/>
</dbReference>
<gene>
    <name evidence="9 10" type="primary">LOC106468587</name>
</gene>
<evidence type="ECO:0000256" key="5">
    <source>
        <dbReference type="ARBA" id="ARBA00023180"/>
    </source>
</evidence>
<dbReference type="InterPro" id="IPR007671">
    <property type="entry name" value="Selenoprotein-P_N"/>
</dbReference>
<evidence type="ECO:0000256" key="6">
    <source>
        <dbReference type="SAM" id="MobiDB-lite"/>
    </source>
</evidence>
<dbReference type="GeneID" id="106468587"/>
<dbReference type="InterPro" id="IPR037941">
    <property type="entry name" value="SeP"/>
</dbReference>
<feature type="compositionally biased region" description="Basic and acidic residues" evidence="6">
    <location>
        <begin position="273"/>
        <end position="285"/>
    </location>
</feature>
<protein>
    <submittedName>
        <fullName evidence="9 10">Uncharacterized protein LOC106468587</fullName>
    </submittedName>
</protein>
<evidence type="ECO:0000256" key="3">
    <source>
        <dbReference type="ARBA" id="ARBA00022729"/>
    </source>
</evidence>
<keyword evidence="8" id="KW-1185">Reference proteome</keyword>
<dbReference type="PANTHER" id="PTHR10105">
    <property type="entry name" value="SELENOPROTEIN P"/>
    <property type="match status" value="1"/>
</dbReference>
<feature type="compositionally biased region" description="Basic and acidic residues" evidence="6">
    <location>
        <begin position="377"/>
        <end position="395"/>
    </location>
</feature>
<dbReference type="PANTHER" id="PTHR10105:SF2">
    <property type="entry name" value="AGAP003297-PA"/>
    <property type="match status" value="1"/>
</dbReference>
<organism evidence="8 9">
    <name type="scientific">Limulus polyphemus</name>
    <name type="common">Atlantic horseshoe crab</name>
    <dbReference type="NCBI Taxonomy" id="6850"/>
    <lineage>
        <taxon>Eukaryota</taxon>
        <taxon>Metazoa</taxon>
        <taxon>Ecdysozoa</taxon>
        <taxon>Arthropoda</taxon>
        <taxon>Chelicerata</taxon>
        <taxon>Merostomata</taxon>
        <taxon>Xiphosura</taxon>
        <taxon>Limulidae</taxon>
        <taxon>Limulus</taxon>
    </lineage>
</organism>
<dbReference type="RefSeq" id="XP_013784475.1">
    <property type="nucleotide sequence ID" value="XM_013929021.2"/>
</dbReference>
<sequence length="414" mass="47785">MLEGMLQYFRALGMDDLSFLVVNSKDFMSQLMRPHLKRRVTFPVYQETSNEEVWSVLNGGKDDMFVYDRCGVLSYYIPFPQSVITRNNPIIAAAIFSTYFGHPCNITCGNVMEDSVNYTTTTAENGDTVNDTATTAENGTDITEVITMTTEVEANYTITKTTSDYWELDNGTTTEVSDFSWEITSSENDTEIPLNQDTTTNWLIDNNSTNNYEFNTTEEEKYENVTYIYVHPLDGKTHVLYPQTTTPPSSKKSEVELMFETLFNFFSRSRNDNENKEVKDTDHSAESSSEEEFQDDKNQHHVCDKVQCKEWTKKQLQLASKCCKRFILDEPELYYKECRHFGKKQCKKAQVVLKCCPFKELEKPSFENSSNDDIESFETKKSSSKYSCEKSDPSCRPHMTKMHKMLKTSNKLKK</sequence>
<keyword evidence="3" id="KW-0732">Signal</keyword>
<keyword evidence="4" id="KW-0712">Selenocysteine</keyword>
<evidence type="ECO:0000313" key="9">
    <source>
        <dbReference type="RefSeq" id="XP_013784475.1"/>
    </source>
</evidence>
<accession>A0ABM1BLL5</accession>
<evidence type="ECO:0000256" key="4">
    <source>
        <dbReference type="ARBA" id="ARBA00022933"/>
    </source>
</evidence>
<dbReference type="RefSeq" id="XP_022252644.1">
    <property type="nucleotide sequence ID" value="XM_022396936.1"/>
</dbReference>
<evidence type="ECO:0000313" key="10">
    <source>
        <dbReference type="RefSeq" id="XP_022252644.1"/>
    </source>
</evidence>
<evidence type="ECO:0000256" key="2">
    <source>
        <dbReference type="ARBA" id="ARBA00022525"/>
    </source>
</evidence>
<comment type="subcellular location">
    <subcellularLocation>
        <location evidence="1">Secreted</location>
    </subcellularLocation>
</comment>
<keyword evidence="2" id="KW-0964">Secreted</keyword>